<dbReference type="GO" id="GO:0005829">
    <property type="term" value="C:cytosol"/>
    <property type="evidence" value="ECO:0007669"/>
    <property type="project" value="TreeGrafter"/>
</dbReference>
<dbReference type="SUPFAM" id="SSF55957">
    <property type="entry name" value="Phosphoglucomutase, C-terminal domain"/>
    <property type="match status" value="1"/>
</dbReference>
<dbReference type="PROSITE" id="PS00710">
    <property type="entry name" value="PGM_PMM"/>
    <property type="match status" value="1"/>
</dbReference>
<dbReference type="InterPro" id="IPR005846">
    <property type="entry name" value="A-D-PHexomutase_a/b/a-III"/>
</dbReference>
<reference evidence="12 13" key="1">
    <citation type="submission" date="2019-02" db="EMBL/GenBank/DDBJ databases">
        <title>Deep-cultivation of Planctomycetes and their phenomic and genomic characterization uncovers novel biology.</title>
        <authorList>
            <person name="Wiegand S."/>
            <person name="Jogler M."/>
            <person name="Boedeker C."/>
            <person name="Pinto D."/>
            <person name="Vollmers J."/>
            <person name="Rivas-Marin E."/>
            <person name="Kohn T."/>
            <person name="Peeters S.H."/>
            <person name="Heuer A."/>
            <person name="Rast P."/>
            <person name="Oberbeckmann S."/>
            <person name="Bunk B."/>
            <person name="Jeske O."/>
            <person name="Meyerdierks A."/>
            <person name="Storesund J.E."/>
            <person name="Kallscheuer N."/>
            <person name="Luecker S."/>
            <person name="Lage O.M."/>
            <person name="Pohl T."/>
            <person name="Merkel B.J."/>
            <person name="Hornburger P."/>
            <person name="Mueller R.-W."/>
            <person name="Bruemmer F."/>
            <person name="Labrenz M."/>
            <person name="Spormann A.M."/>
            <person name="Op Den Camp H."/>
            <person name="Overmann J."/>
            <person name="Amann R."/>
            <person name="Jetten M.S.M."/>
            <person name="Mascher T."/>
            <person name="Medema M.H."/>
            <person name="Devos D.P."/>
            <person name="Kaster A.-K."/>
            <person name="Ovreas L."/>
            <person name="Rohde M."/>
            <person name="Galperin M.Y."/>
            <person name="Jogler C."/>
        </authorList>
    </citation>
    <scope>NUCLEOTIDE SEQUENCE [LARGE SCALE GENOMIC DNA]</scope>
    <source>
        <strain evidence="12 13">Pla111</strain>
    </source>
</reference>
<dbReference type="AlphaFoldDB" id="A0A5C5WAF5"/>
<keyword evidence="6 12" id="KW-0413">Isomerase</keyword>
<dbReference type="Gene3D" id="3.40.120.10">
    <property type="entry name" value="Alpha-D-Glucose-1,6-Bisphosphate, subunit A, domain 3"/>
    <property type="match status" value="3"/>
</dbReference>
<keyword evidence="5 7" id="KW-0460">Magnesium</keyword>
<dbReference type="Pfam" id="PF02878">
    <property type="entry name" value="PGM_PMM_I"/>
    <property type="match status" value="1"/>
</dbReference>
<dbReference type="InterPro" id="IPR005844">
    <property type="entry name" value="A-D-PHexomutase_a/b/a-I"/>
</dbReference>
<comment type="similarity">
    <text evidence="2 7">Belongs to the phosphohexose mutase family.</text>
</comment>
<evidence type="ECO:0000256" key="4">
    <source>
        <dbReference type="ARBA" id="ARBA00022723"/>
    </source>
</evidence>
<dbReference type="InterPro" id="IPR005843">
    <property type="entry name" value="A-D-PHexomutase_C"/>
</dbReference>
<keyword evidence="4 7" id="KW-0479">Metal-binding</keyword>
<evidence type="ECO:0000256" key="3">
    <source>
        <dbReference type="ARBA" id="ARBA00022553"/>
    </source>
</evidence>
<dbReference type="PRINTS" id="PR00509">
    <property type="entry name" value="PGMPMM"/>
</dbReference>
<keyword evidence="13" id="KW-1185">Reference proteome</keyword>
<dbReference type="RefSeq" id="WP_146571806.1">
    <property type="nucleotide sequence ID" value="NZ_SJPH01000002.1"/>
</dbReference>
<dbReference type="InterPro" id="IPR016066">
    <property type="entry name" value="A-D-PHexomutase_CS"/>
</dbReference>
<dbReference type="Pfam" id="PF02879">
    <property type="entry name" value="PGM_PMM_II"/>
    <property type="match status" value="1"/>
</dbReference>
<evidence type="ECO:0000256" key="1">
    <source>
        <dbReference type="ARBA" id="ARBA00001946"/>
    </source>
</evidence>
<evidence type="ECO:0000313" key="12">
    <source>
        <dbReference type="EMBL" id="TWT47293.1"/>
    </source>
</evidence>
<gene>
    <name evidence="12" type="primary">glmM</name>
    <name evidence="12" type="ORF">Pla111_09060</name>
</gene>
<dbReference type="OrthoDB" id="9806956at2"/>
<dbReference type="SUPFAM" id="SSF53738">
    <property type="entry name" value="Phosphoglucomutase, first 3 domains"/>
    <property type="match status" value="3"/>
</dbReference>
<dbReference type="EMBL" id="SJPH01000002">
    <property type="protein sequence ID" value="TWT47293.1"/>
    <property type="molecule type" value="Genomic_DNA"/>
</dbReference>
<evidence type="ECO:0000256" key="5">
    <source>
        <dbReference type="ARBA" id="ARBA00022842"/>
    </source>
</evidence>
<feature type="domain" description="Alpha-D-phosphohexomutase alpha/beta/alpha" evidence="11">
    <location>
        <begin position="260"/>
        <end position="364"/>
    </location>
</feature>
<dbReference type="EC" id="5.4.2.10" evidence="12"/>
<sequence length="449" mass="47520">MDQPIISVSGLRGVIGQTLTPEIATRYVAAFAAMLPRGKVLVTRDGRSTGPMIAQAARAGISAAGRDVLDADVAATPTAGVLVQSEGCVGGVQISASHNPAEYNGLKLFGEDGRIIPGPAGQEVKDRYLSGQIAYADHANLGAFHVLTDSLSEHLRRVEAIVDTERIRSHGFRVLLDSNHGSGCVLGRKLLERLGCDVCVLGCSADGQFAHPPEPTEGNLADVAHQAIEGGYDAIFCQDPDADRLAIIDGEGRYLGEELTLALCVDHQLRKRPGPIVSNCSSSRVTRDLAERYNVPFTQSAVGEANVVDAMLRSGAVLGGEGAGGVIHPEVVLVRDSFVGMAMVLDAMAARSLPLAELADELPQYAIHKTKATLAPERLEATLSKLQKQFAGAEVDRLDGLRLDWPHEKKWLLVRASNTEPIVRLIAEAPERDAAVAVCEAASAVIAAS</sequence>
<dbReference type="Proteomes" id="UP000318995">
    <property type="component" value="Unassembled WGS sequence"/>
</dbReference>
<feature type="domain" description="Alpha-D-phosphohexomutase alpha/beta/alpha" evidence="9">
    <location>
        <begin position="9"/>
        <end position="129"/>
    </location>
</feature>
<proteinExistence type="inferred from homology"/>
<evidence type="ECO:0000313" key="13">
    <source>
        <dbReference type="Proteomes" id="UP000318995"/>
    </source>
</evidence>
<comment type="caution">
    <text evidence="12">The sequence shown here is derived from an EMBL/GenBank/DDBJ whole genome shotgun (WGS) entry which is preliminary data.</text>
</comment>
<dbReference type="Gene3D" id="3.30.310.50">
    <property type="entry name" value="Alpha-D-phosphohexomutase, C-terminal domain"/>
    <property type="match status" value="1"/>
</dbReference>
<protein>
    <submittedName>
        <fullName evidence="12">Phosphoglucosamine mutase</fullName>
        <ecNumber evidence="12">5.4.2.10</ecNumber>
    </submittedName>
</protein>
<dbReference type="GO" id="GO:0008966">
    <property type="term" value="F:phosphoglucosamine mutase activity"/>
    <property type="evidence" value="ECO:0007669"/>
    <property type="project" value="UniProtKB-EC"/>
</dbReference>
<name>A0A5C5WAF5_9BACT</name>
<dbReference type="GO" id="GO:0006048">
    <property type="term" value="P:UDP-N-acetylglucosamine biosynthetic process"/>
    <property type="evidence" value="ECO:0007669"/>
    <property type="project" value="TreeGrafter"/>
</dbReference>
<evidence type="ECO:0000259" key="8">
    <source>
        <dbReference type="Pfam" id="PF00408"/>
    </source>
</evidence>
<evidence type="ECO:0000259" key="11">
    <source>
        <dbReference type="Pfam" id="PF02880"/>
    </source>
</evidence>
<dbReference type="GO" id="GO:0004615">
    <property type="term" value="F:phosphomannomutase activity"/>
    <property type="evidence" value="ECO:0007669"/>
    <property type="project" value="TreeGrafter"/>
</dbReference>
<evidence type="ECO:0000256" key="6">
    <source>
        <dbReference type="ARBA" id="ARBA00023235"/>
    </source>
</evidence>
<dbReference type="InterPro" id="IPR005845">
    <property type="entry name" value="A-D-PHexomutase_a/b/a-II"/>
</dbReference>
<dbReference type="PANTHER" id="PTHR42946">
    <property type="entry name" value="PHOSPHOHEXOSE MUTASE"/>
    <property type="match status" value="1"/>
</dbReference>
<dbReference type="PANTHER" id="PTHR42946:SF1">
    <property type="entry name" value="PHOSPHOGLUCOMUTASE (ALPHA-D-GLUCOSE-1,6-BISPHOSPHATE-DEPENDENT)"/>
    <property type="match status" value="1"/>
</dbReference>
<feature type="domain" description="Alpha-D-phosphohexomutase alpha/beta/alpha" evidence="10">
    <location>
        <begin position="153"/>
        <end position="252"/>
    </location>
</feature>
<dbReference type="InterPro" id="IPR005841">
    <property type="entry name" value="Alpha-D-phosphohexomutase_SF"/>
</dbReference>
<evidence type="ECO:0000256" key="7">
    <source>
        <dbReference type="RuleBase" id="RU004326"/>
    </source>
</evidence>
<dbReference type="InterPro" id="IPR024086">
    <property type="entry name" value="GlmM_arc-type"/>
</dbReference>
<accession>A0A5C5WAF5</accession>
<evidence type="ECO:0000256" key="2">
    <source>
        <dbReference type="ARBA" id="ARBA00010231"/>
    </source>
</evidence>
<evidence type="ECO:0000259" key="10">
    <source>
        <dbReference type="Pfam" id="PF02879"/>
    </source>
</evidence>
<evidence type="ECO:0000259" key="9">
    <source>
        <dbReference type="Pfam" id="PF02878"/>
    </source>
</evidence>
<dbReference type="InterPro" id="IPR016055">
    <property type="entry name" value="A-D-PHexomutase_a/b/a-I/II/III"/>
</dbReference>
<dbReference type="GO" id="GO:0005975">
    <property type="term" value="P:carbohydrate metabolic process"/>
    <property type="evidence" value="ECO:0007669"/>
    <property type="project" value="InterPro"/>
</dbReference>
<comment type="cofactor">
    <cofactor evidence="1">
        <name>Mg(2+)</name>
        <dbReference type="ChEBI" id="CHEBI:18420"/>
    </cofactor>
</comment>
<organism evidence="12 13">
    <name type="scientific">Botrimarina hoheduenensis</name>
    <dbReference type="NCBI Taxonomy" id="2528000"/>
    <lineage>
        <taxon>Bacteria</taxon>
        <taxon>Pseudomonadati</taxon>
        <taxon>Planctomycetota</taxon>
        <taxon>Planctomycetia</taxon>
        <taxon>Pirellulales</taxon>
        <taxon>Lacipirellulaceae</taxon>
        <taxon>Botrimarina</taxon>
    </lineage>
</organism>
<dbReference type="GO" id="GO:0000287">
    <property type="term" value="F:magnesium ion binding"/>
    <property type="evidence" value="ECO:0007669"/>
    <property type="project" value="InterPro"/>
</dbReference>
<dbReference type="InterPro" id="IPR050060">
    <property type="entry name" value="Phosphoglucosamine_mutase"/>
</dbReference>
<dbReference type="GO" id="GO:0009252">
    <property type="term" value="P:peptidoglycan biosynthetic process"/>
    <property type="evidence" value="ECO:0007669"/>
    <property type="project" value="TreeGrafter"/>
</dbReference>
<feature type="domain" description="Alpha-D-phosphohexomutase C-terminal" evidence="8">
    <location>
        <begin position="382"/>
        <end position="440"/>
    </location>
</feature>
<dbReference type="NCBIfam" id="TIGR03990">
    <property type="entry name" value="Arch_GlmM"/>
    <property type="match status" value="1"/>
</dbReference>
<dbReference type="Pfam" id="PF00408">
    <property type="entry name" value="PGM_PMM_IV"/>
    <property type="match status" value="1"/>
</dbReference>
<dbReference type="InterPro" id="IPR036900">
    <property type="entry name" value="A-D-PHexomutase_C_sf"/>
</dbReference>
<dbReference type="Pfam" id="PF02880">
    <property type="entry name" value="PGM_PMM_III"/>
    <property type="match status" value="1"/>
</dbReference>
<keyword evidence="3" id="KW-0597">Phosphoprotein</keyword>